<sequence>MGELRKARIKFSAKGKVVDSERMGLPIILLFTLKNVKGYLSSEEKKIILKMIQEIKKGVKNERNV</sequence>
<evidence type="ECO:0000313" key="1">
    <source>
        <dbReference type="EMBL" id="KIC71068.1"/>
    </source>
</evidence>
<accession>A0A0C1H853</accession>
<gene>
    <name evidence="1" type="ORF">DB44_ES00010</name>
</gene>
<dbReference type="EMBL" id="JSAN01000116">
    <property type="protein sequence ID" value="KIC71068.1"/>
    <property type="molecule type" value="Genomic_DNA"/>
</dbReference>
<protein>
    <submittedName>
        <fullName evidence="1">Uncharacterized protein</fullName>
    </submittedName>
</protein>
<dbReference type="Proteomes" id="UP000031465">
    <property type="component" value="Unassembled WGS sequence"/>
</dbReference>
<evidence type="ECO:0000313" key="2">
    <source>
        <dbReference type="Proteomes" id="UP000031465"/>
    </source>
</evidence>
<dbReference type="AlphaFoldDB" id="A0A0C1H853"/>
<dbReference type="PATRIC" id="fig|362787.3.peg.1736"/>
<comment type="caution">
    <text evidence="1">The sequence shown here is derived from an EMBL/GenBank/DDBJ whole genome shotgun (WGS) entry which is preliminary data.</text>
</comment>
<organism evidence="1 2">
    <name type="scientific">Candidatus Protochlamydia amoebophila</name>
    <dbReference type="NCBI Taxonomy" id="362787"/>
    <lineage>
        <taxon>Bacteria</taxon>
        <taxon>Pseudomonadati</taxon>
        <taxon>Chlamydiota</taxon>
        <taxon>Chlamydiia</taxon>
        <taxon>Parachlamydiales</taxon>
        <taxon>Parachlamydiaceae</taxon>
        <taxon>Candidatus Protochlamydia</taxon>
    </lineage>
</organism>
<name>A0A0C1H853_9BACT</name>
<proteinExistence type="predicted"/>
<reference evidence="1 2" key="1">
    <citation type="journal article" date="2014" name="Mol. Biol. Evol.">
        <title>Massive expansion of Ubiquitination-related gene families within the Chlamydiae.</title>
        <authorList>
            <person name="Domman D."/>
            <person name="Collingro A."/>
            <person name="Lagkouvardos I."/>
            <person name="Gehre L."/>
            <person name="Weinmaier T."/>
            <person name="Rattei T."/>
            <person name="Subtil A."/>
            <person name="Horn M."/>
        </authorList>
    </citation>
    <scope>NUCLEOTIDE SEQUENCE [LARGE SCALE GENOMIC DNA]</scope>
    <source>
        <strain evidence="1 2">EI2</strain>
    </source>
</reference>